<comment type="similarity">
    <text evidence="4">Belongs to the PDP family.</text>
</comment>
<evidence type="ECO:0000313" key="7">
    <source>
        <dbReference type="EMBL" id="KAJ4957051.1"/>
    </source>
</evidence>
<dbReference type="PANTHER" id="PTHR10688">
    <property type="entry name" value="PWWP DOMAIN-CONTAINING PROTEIN"/>
    <property type="match status" value="1"/>
</dbReference>
<comment type="caution">
    <text evidence="7">The sequence shown here is derived from an EMBL/GenBank/DDBJ whole genome shotgun (WGS) entry which is preliminary data.</text>
</comment>
<dbReference type="InterPro" id="IPR052657">
    <property type="entry name" value="PDP_family_Arabidopsis"/>
</dbReference>
<reference evidence="7" key="1">
    <citation type="journal article" date="2023" name="Plant J.">
        <title>The genome of the king protea, Protea cynaroides.</title>
        <authorList>
            <person name="Chang J."/>
            <person name="Duong T.A."/>
            <person name="Schoeman C."/>
            <person name="Ma X."/>
            <person name="Roodt D."/>
            <person name="Barker N."/>
            <person name="Li Z."/>
            <person name="Van de Peer Y."/>
            <person name="Mizrachi E."/>
        </authorList>
    </citation>
    <scope>NUCLEOTIDE SEQUENCE</scope>
    <source>
        <tissue evidence="7">Young leaves</tissue>
    </source>
</reference>
<dbReference type="Pfam" id="PF00855">
    <property type="entry name" value="PWWP"/>
    <property type="match status" value="1"/>
</dbReference>
<dbReference type="SUPFAM" id="SSF63748">
    <property type="entry name" value="Tudor/PWWP/MBT"/>
    <property type="match status" value="1"/>
</dbReference>
<evidence type="ECO:0000256" key="1">
    <source>
        <dbReference type="ARBA" id="ARBA00023015"/>
    </source>
</evidence>
<name>A0A9Q0GZF3_9MAGN</name>
<feature type="region of interest" description="Disordered" evidence="5">
    <location>
        <begin position="891"/>
        <end position="936"/>
    </location>
</feature>
<feature type="region of interest" description="Disordered" evidence="5">
    <location>
        <begin position="1082"/>
        <end position="1118"/>
    </location>
</feature>
<dbReference type="InterPro" id="IPR000313">
    <property type="entry name" value="PWWP_dom"/>
</dbReference>
<sequence length="1291" mass="140708">MISVMNSECELDRKSDIAADLPSYVVEHPDVNRVSGATPGEHRSVAGIDGTECLTTTAAGSGDFIVFPELVGGEMEAKPELSFPDGDLGDLNSTGTNVVYVAEHVETENVKCEKVSVSPDVDSKEIIETMESRVSIVQTEDLPSSREDPVIAVHDTRTEHGTTSIEVISEISSGKTRTDAEATVKRTGSDFDFLYSKLDENSVPGLPEAVVAETASALRYGFEMGDMVWGKVKSHPWWPGHIFTEAFASPSVRRTKREGHVLVAFFGDSSYGWFDPAELIPFDPHYAEKSRQTSSRNFLKAVEEAVDEASRRRALGLACLCRSPFSFRPANVQGYFAVDVCGFEPGGVYSVRQIEIARDSFRPAGMLSFVLQMALTPRSDEKKGIDWIKDKATVLAYRKAVYEEYDETYAQAFGVQTVRPSRDSMAILNQLEKFPSRAPLSGPLVFAEALGERKSSTKFMKGKDQSKKDKYLLKRREGPHGPKAHPVSQGLVGISAPSSFKEGETDLAAGDYVLQKRESMKPHTPVKVGAGMISGVVSVLSQGGAQQEGAQAEKKPVVAPLSSVDLPVNKSQVTELAGSQLLSQLAAGVGTPVAPGGQEYGKQPLDKEMCGLQEVKGEVNVDVVGVPIIAGMHVSDTVALSEHRGAVHQAFRQGGEAMVDVKLADQLKFGNTIEDFDQPRMRITNSSEDHHGFDRAQEGASGVPWLATDVKHPANKVINMGSDVGMKAKNARKRPGEGLNIEKSIIEGEKKKKKKKKESGSEASLDHKQKRLKTIKDEESRRKSAGKSIGIGMASHSKVDGANSTFPSSSLITPLVVDMGNVDFDLPQLVNNLLALALDPFHGVEQNSPAIVRQVFLRFRSIVYQKSLVLPSTEAETSDQGNKASAVTGALEIPGDEGNQSSDSRAPKQLFRPDDPTKVGRKRGPSDRQEEISAKRLKKLKELKSLTAEKKAGNLNTSEMQRDRKDMKDTGVAVAAKPSKSDSVKKLEPPLRVAEPTILVIKFPPKTALPSVPELKARFVRFGPLDHSAIRVLWKSSTCRVVFKHKSHAHAAYDYAVRNRSLFGSVNVKYYLRDVEVPTQESFDSVKRREDAADDTTPLRVPSTSDSAGEPRQAAFLSRLPQPSVQLKSCLKKSTGEEAGPIMGVPRESPRVKFMLGGDESNRGEQLVVNSSVNNNGSNADGGGASSLAMDVNSKNFQKVIPPLPPLLPLPTRNIPDLHQFPKYNHVHHNEVEIRNNRNNFTNTTTTTTTTITISATNIDISRQMLSLLMRCSDIVTDVKSSLGYVPYHPL</sequence>
<evidence type="ECO:0000313" key="8">
    <source>
        <dbReference type="Proteomes" id="UP001141806"/>
    </source>
</evidence>
<keyword evidence="8" id="KW-1185">Reference proteome</keyword>
<feature type="compositionally biased region" description="Basic and acidic residues" evidence="5">
    <location>
        <begin position="758"/>
        <end position="767"/>
    </location>
</feature>
<keyword evidence="3" id="KW-0539">Nucleus</keyword>
<keyword evidence="2" id="KW-0804">Transcription</keyword>
<dbReference type="EMBL" id="JAMYWD010000011">
    <property type="protein sequence ID" value="KAJ4957051.1"/>
    <property type="molecule type" value="Genomic_DNA"/>
</dbReference>
<dbReference type="CDD" id="cd05162">
    <property type="entry name" value="PWWP"/>
    <property type="match status" value="1"/>
</dbReference>
<dbReference type="Proteomes" id="UP001141806">
    <property type="component" value="Unassembled WGS sequence"/>
</dbReference>
<evidence type="ECO:0000256" key="4">
    <source>
        <dbReference type="ARBA" id="ARBA00060746"/>
    </source>
</evidence>
<accession>A0A9Q0GZF3</accession>
<dbReference type="GO" id="GO:0035098">
    <property type="term" value="C:ESC/E(Z) complex"/>
    <property type="evidence" value="ECO:0007669"/>
    <property type="project" value="UniProtKB-ARBA"/>
</dbReference>
<keyword evidence="1" id="KW-0805">Transcription regulation</keyword>
<dbReference type="GO" id="GO:0006355">
    <property type="term" value="P:regulation of DNA-templated transcription"/>
    <property type="evidence" value="ECO:0007669"/>
    <property type="project" value="UniProtKB-ARBA"/>
</dbReference>
<feature type="compositionally biased region" description="Basic and acidic residues" evidence="5">
    <location>
        <begin position="911"/>
        <end position="936"/>
    </location>
</feature>
<feature type="region of interest" description="Disordered" evidence="5">
    <location>
        <begin position="727"/>
        <end position="789"/>
    </location>
</feature>
<dbReference type="OrthoDB" id="62853at2759"/>
<gene>
    <name evidence="7" type="ORF">NE237_013834</name>
</gene>
<feature type="region of interest" description="Disordered" evidence="5">
    <location>
        <begin position="948"/>
        <end position="968"/>
    </location>
</feature>
<evidence type="ECO:0000256" key="5">
    <source>
        <dbReference type="SAM" id="MobiDB-lite"/>
    </source>
</evidence>
<feature type="domain" description="PWWP" evidence="6">
    <location>
        <begin position="224"/>
        <end position="285"/>
    </location>
</feature>
<evidence type="ECO:0000256" key="3">
    <source>
        <dbReference type="ARBA" id="ARBA00023242"/>
    </source>
</evidence>
<dbReference type="Gene3D" id="2.30.30.140">
    <property type="match status" value="1"/>
</dbReference>
<evidence type="ECO:0000259" key="6">
    <source>
        <dbReference type="PROSITE" id="PS50812"/>
    </source>
</evidence>
<evidence type="ECO:0000256" key="2">
    <source>
        <dbReference type="ARBA" id="ARBA00023163"/>
    </source>
</evidence>
<proteinExistence type="inferred from homology"/>
<dbReference type="SMART" id="SM00293">
    <property type="entry name" value="PWWP"/>
    <property type="match status" value="1"/>
</dbReference>
<dbReference type="PANTHER" id="PTHR10688:SF5">
    <property type="entry name" value="PWWP DOMAIN-CONTAINING PROTEIN 1-RELATED"/>
    <property type="match status" value="1"/>
</dbReference>
<protein>
    <recommendedName>
        <fullName evidence="6">PWWP domain-containing protein</fullName>
    </recommendedName>
</protein>
<organism evidence="7 8">
    <name type="scientific">Protea cynaroides</name>
    <dbReference type="NCBI Taxonomy" id="273540"/>
    <lineage>
        <taxon>Eukaryota</taxon>
        <taxon>Viridiplantae</taxon>
        <taxon>Streptophyta</taxon>
        <taxon>Embryophyta</taxon>
        <taxon>Tracheophyta</taxon>
        <taxon>Spermatophyta</taxon>
        <taxon>Magnoliopsida</taxon>
        <taxon>Proteales</taxon>
        <taxon>Proteaceae</taxon>
        <taxon>Protea</taxon>
    </lineage>
</organism>
<dbReference type="GO" id="GO:2000028">
    <property type="term" value="P:regulation of photoperiodism, flowering"/>
    <property type="evidence" value="ECO:0007669"/>
    <property type="project" value="UniProtKB-ARBA"/>
</dbReference>
<dbReference type="FunFam" id="2.30.30.140:FF:000115">
    <property type="entry name" value="Tudor/PWWP/MBT superfamily protein"/>
    <property type="match status" value="1"/>
</dbReference>
<dbReference type="PROSITE" id="PS50812">
    <property type="entry name" value="PWWP"/>
    <property type="match status" value="1"/>
</dbReference>